<dbReference type="Proteomes" id="UP000268857">
    <property type="component" value="Unassembled WGS sequence"/>
</dbReference>
<dbReference type="PANTHER" id="PTHR12526:SF630">
    <property type="entry name" value="GLYCOSYLTRANSFERASE"/>
    <property type="match status" value="1"/>
</dbReference>
<evidence type="ECO:0000259" key="1">
    <source>
        <dbReference type="Pfam" id="PF00534"/>
    </source>
</evidence>
<dbReference type="Gene3D" id="3.40.50.2000">
    <property type="entry name" value="Glycogen Phosphorylase B"/>
    <property type="match status" value="2"/>
</dbReference>
<dbReference type="Pfam" id="PF00534">
    <property type="entry name" value="Glycos_transf_1"/>
    <property type="match status" value="1"/>
</dbReference>
<dbReference type="EMBL" id="RSCJ01000021">
    <property type="protein sequence ID" value="RUR76294.1"/>
    <property type="molecule type" value="Genomic_DNA"/>
</dbReference>
<dbReference type="RefSeq" id="WP_016875909.1">
    <property type="nucleotide sequence ID" value="NZ_AJLN01000094.1"/>
</dbReference>
<keyword evidence="3" id="KW-1185">Reference proteome</keyword>
<sequence length="369" mass="42194">MEIKRILVTGAHEFVNRRQGLFEVLSSYFDCVECLPSGELHRLKALDILTRGYYKILQRFSPITVSRFWKNKNTFITRSRNTERKIRQLEYVPDLVFHIFGMFNPFWDKFDIPYVMYLDYTMALAHKKWLPWAPFHDNQEYTAWVECEMTAYQRARHIFTLGNIVKTSLIEDYGIKPEKITVVGSSSRSQKLYEGEKTFGTKQILFNGSDFERKGGDVVLAAFKQVKKVLPEAKLVIIGKKLDLHEDGVFNPGYILSSSEKQNLFLESDLVVAPAYCEPYGLFLVEAFNYGVPCIIANNDGMPDIVDNGVNGVVIAQPNSDILAEKIIHLLSDIPVLKTMSKNARSKVKTQLNWNVIGEKVSQVLSTIT</sequence>
<dbReference type="AlphaFoldDB" id="A0A433N4P4"/>
<organism evidence="2 3">
    <name type="scientific">Chlorogloeopsis fritschii PCC 6912</name>
    <dbReference type="NCBI Taxonomy" id="211165"/>
    <lineage>
        <taxon>Bacteria</taxon>
        <taxon>Bacillati</taxon>
        <taxon>Cyanobacteriota</taxon>
        <taxon>Cyanophyceae</taxon>
        <taxon>Nostocales</taxon>
        <taxon>Chlorogloeopsidaceae</taxon>
        <taxon>Chlorogloeopsis</taxon>
    </lineage>
</organism>
<dbReference type="PANTHER" id="PTHR12526">
    <property type="entry name" value="GLYCOSYLTRANSFERASE"/>
    <property type="match status" value="1"/>
</dbReference>
<feature type="domain" description="Glycosyl transferase family 1" evidence="1">
    <location>
        <begin position="200"/>
        <end position="346"/>
    </location>
</feature>
<reference evidence="2 3" key="1">
    <citation type="journal article" date="2019" name="Genome Biol. Evol.">
        <title>Day and night: Metabolic profiles and evolutionary relationships of six axenic non-marine cyanobacteria.</title>
        <authorList>
            <person name="Will S.E."/>
            <person name="Henke P."/>
            <person name="Boedeker C."/>
            <person name="Huang S."/>
            <person name="Brinkmann H."/>
            <person name="Rohde M."/>
            <person name="Jarek M."/>
            <person name="Friedl T."/>
            <person name="Seufert S."/>
            <person name="Schumacher M."/>
            <person name="Overmann J."/>
            <person name="Neumann-Schaal M."/>
            <person name="Petersen J."/>
        </authorList>
    </citation>
    <scope>NUCLEOTIDE SEQUENCE [LARGE SCALE GENOMIC DNA]</scope>
    <source>
        <strain evidence="2 3">PCC 6912</strain>
    </source>
</reference>
<dbReference type="InterPro" id="IPR001296">
    <property type="entry name" value="Glyco_trans_1"/>
</dbReference>
<evidence type="ECO:0000313" key="3">
    <source>
        <dbReference type="Proteomes" id="UP000268857"/>
    </source>
</evidence>
<accession>A0A433N4P4</accession>
<proteinExistence type="predicted"/>
<dbReference type="GO" id="GO:0016757">
    <property type="term" value="F:glycosyltransferase activity"/>
    <property type="evidence" value="ECO:0007669"/>
    <property type="project" value="InterPro"/>
</dbReference>
<gene>
    <name evidence="2" type="ORF">PCC6912_44660</name>
</gene>
<protein>
    <recommendedName>
        <fullName evidence="1">Glycosyl transferase family 1 domain-containing protein</fullName>
    </recommendedName>
</protein>
<evidence type="ECO:0000313" key="2">
    <source>
        <dbReference type="EMBL" id="RUR76294.1"/>
    </source>
</evidence>
<dbReference type="SUPFAM" id="SSF53756">
    <property type="entry name" value="UDP-Glycosyltransferase/glycogen phosphorylase"/>
    <property type="match status" value="1"/>
</dbReference>
<dbReference type="OrthoDB" id="5416057at2"/>
<dbReference type="STRING" id="211165.GCA_000317285_03528"/>
<dbReference type="CDD" id="cd03801">
    <property type="entry name" value="GT4_PimA-like"/>
    <property type="match status" value="1"/>
</dbReference>
<comment type="caution">
    <text evidence="2">The sequence shown here is derived from an EMBL/GenBank/DDBJ whole genome shotgun (WGS) entry which is preliminary data.</text>
</comment>
<name>A0A433N4P4_CHLFR</name>